<keyword evidence="1" id="KW-0472">Membrane</keyword>
<feature type="domain" description="Lnb N-terminal periplasmic" evidence="2">
    <location>
        <begin position="122"/>
        <end position="276"/>
    </location>
</feature>
<reference evidence="3 4" key="1">
    <citation type="submission" date="2020-10" db="EMBL/GenBank/DDBJ databases">
        <title>Phylogeny of dyella-like bacteria.</title>
        <authorList>
            <person name="Fu J."/>
        </authorList>
    </citation>
    <scope>NUCLEOTIDE SEQUENCE [LARGE SCALE GENOMIC DNA]</scope>
    <source>
        <strain evidence="3 4">DKC-1</strain>
    </source>
</reference>
<proteinExistence type="predicted"/>
<sequence>MGRGLALLLGALLAFASGTWGALALWYQLPGGVAMRTLGAALWAGAALGLAAVAMLRRAWWPLGAYVLMYALLLTWWSAIMPRNDRAWSDDVARLLGGEVHGNVVTLHNVRDFVWRSDNDYDARWETQSYDLDHLVSADAVLSHWGSKAIAHAMVSFGFDDGRHLVFSVEVRKRRGQQFSSIGGFFKDFEAILIAAPESDLIRVRTNVRGEDDYLYPLAISRETMRALFVSYVHTANQLAVQPAFYNTVTSNCSTVVYRMARHLDPGLPLDLRLLLTGYLPGYLYKIGALDHRLTLDEWNAHARITEHARASRPDQDFSQAIRAPGAD</sequence>
<keyword evidence="4" id="KW-1185">Reference proteome</keyword>
<feature type="transmembrane region" description="Helical" evidence="1">
    <location>
        <begin position="34"/>
        <end position="56"/>
    </location>
</feature>
<dbReference type="Pfam" id="PF13387">
    <property type="entry name" value="Lnb_N"/>
    <property type="match status" value="1"/>
</dbReference>
<evidence type="ECO:0000256" key="1">
    <source>
        <dbReference type="SAM" id="Phobius"/>
    </source>
</evidence>
<gene>
    <name evidence="3" type="ORF">ISP14_04080</name>
</gene>
<comment type="caution">
    <text evidence="3">The sequence shown here is derived from an EMBL/GenBank/DDBJ whole genome shotgun (WGS) entry which is preliminary data.</text>
</comment>
<keyword evidence="1" id="KW-1133">Transmembrane helix</keyword>
<dbReference type="Proteomes" id="UP001620397">
    <property type="component" value="Unassembled WGS sequence"/>
</dbReference>
<protein>
    <submittedName>
        <fullName evidence="3">DUF4105 domain-containing protein</fullName>
    </submittedName>
</protein>
<keyword evidence="1" id="KW-0812">Transmembrane</keyword>
<accession>A0ABW8KCV9</accession>
<organism evidence="3 4">
    <name type="scientific">Dyella agri</name>
    <dbReference type="NCBI Taxonomy" id="1926869"/>
    <lineage>
        <taxon>Bacteria</taxon>
        <taxon>Pseudomonadati</taxon>
        <taxon>Pseudomonadota</taxon>
        <taxon>Gammaproteobacteria</taxon>
        <taxon>Lysobacterales</taxon>
        <taxon>Rhodanobacteraceae</taxon>
        <taxon>Dyella</taxon>
    </lineage>
</organism>
<dbReference type="EMBL" id="JADIKL010000002">
    <property type="protein sequence ID" value="MFK2929964.1"/>
    <property type="molecule type" value="Genomic_DNA"/>
</dbReference>
<dbReference type="InterPro" id="IPR025178">
    <property type="entry name" value="Lnb_N"/>
</dbReference>
<evidence type="ECO:0000259" key="2">
    <source>
        <dbReference type="Pfam" id="PF13387"/>
    </source>
</evidence>
<evidence type="ECO:0000313" key="4">
    <source>
        <dbReference type="Proteomes" id="UP001620397"/>
    </source>
</evidence>
<name>A0ABW8KCV9_9GAMM</name>
<evidence type="ECO:0000313" key="3">
    <source>
        <dbReference type="EMBL" id="MFK2929964.1"/>
    </source>
</evidence>
<feature type="transmembrane region" description="Helical" evidence="1">
    <location>
        <begin position="63"/>
        <end position="80"/>
    </location>
</feature>